<dbReference type="EMBL" id="RCZP01000015">
    <property type="protein sequence ID" value="TPG53647.1"/>
    <property type="molecule type" value="Genomic_DNA"/>
</dbReference>
<dbReference type="Proteomes" id="UP000317078">
    <property type="component" value="Unassembled WGS sequence"/>
</dbReference>
<sequence>MSEAQGMFGRLFILGQPDRLAVEEALGAPSKQVAMASRKWLREVRAAIKANKDIQPLMVDRRGDDALNALDLAAERLRKAGFKPSPEPLRG</sequence>
<dbReference type="AlphaFoldDB" id="A0A502FVI6"/>
<reference evidence="1 2" key="1">
    <citation type="journal article" date="2019" name="Environ. Microbiol.">
        <title>Species interactions and distinct microbial communities in high Arctic permafrost affected cryosols are associated with the CH4 and CO2 gas fluxes.</title>
        <authorList>
            <person name="Altshuler I."/>
            <person name="Hamel J."/>
            <person name="Turney S."/>
            <person name="Magnuson E."/>
            <person name="Levesque R."/>
            <person name="Greer C."/>
            <person name="Whyte L.G."/>
        </authorList>
    </citation>
    <scope>NUCLEOTIDE SEQUENCE [LARGE SCALE GENOMIC DNA]</scope>
    <source>
        <strain evidence="1 2">S9.3B</strain>
    </source>
</reference>
<gene>
    <name evidence="1" type="ORF">EAH89_15685</name>
</gene>
<accession>A0A502FVI6</accession>
<organism evidence="1 2">
    <name type="scientific">Muricoccus nepalensis</name>
    <dbReference type="NCBI Taxonomy" id="1854500"/>
    <lineage>
        <taxon>Bacteria</taxon>
        <taxon>Pseudomonadati</taxon>
        <taxon>Pseudomonadota</taxon>
        <taxon>Alphaproteobacteria</taxon>
        <taxon>Acetobacterales</taxon>
        <taxon>Roseomonadaceae</taxon>
        <taxon>Muricoccus</taxon>
    </lineage>
</organism>
<proteinExistence type="predicted"/>
<evidence type="ECO:0000313" key="2">
    <source>
        <dbReference type="Proteomes" id="UP000317078"/>
    </source>
</evidence>
<keyword evidence="2" id="KW-1185">Reference proteome</keyword>
<name>A0A502FVI6_9PROT</name>
<evidence type="ECO:0000313" key="1">
    <source>
        <dbReference type="EMBL" id="TPG53647.1"/>
    </source>
</evidence>
<protein>
    <submittedName>
        <fullName evidence="1">Uncharacterized protein</fullName>
    </submittedName>
</protein>
<comment type="caution">
    <text evidence="1">The sequence shown here is derived from an EMBL/GenBank/DDBJ whole genome shotgun (WGS) entry which is preliminary data.</text>
</comment>